<feature type="domain" description="Polymerase/histidinol phosphatase N-terminal" evidence="1">
    <location>
        <begin position="3"/>
        <end position="68"/>
    </location>
</feature>
<dbReference type="SUPFAM" id="SSF89550">
    <property type="entry name" value="PHP domain-like"/>
    <property type="match status" value="1"/>
</dbReference>
<dbReference type="Gene3D" id="3.20.20.140">
    <property type="entry name" value="Metal-dependent hydrolases"/>
    <property type="match status" value="1"/>
</dbReference>
<dbReference type="InterPro" id="IPR003141">
    <property type="entry name" value="Pol/His_phosphatase_N"/>
</dbReference>
<dbReference type="SMART" id="SM00481">
    <property type="entry name" value="POLIIIAc"/>
    <property type="match status" value="1"/>
</dbReference>
<dbReference type="PANTHER" id="PTHR42924">
    <property type="entry name" value="EXONUCLEASE"/>
    <property type="match status" value="1"/>
</dbReference>
<dbReference type="EMBL" id="LGFO01000082">
    <property type="protein sequence ID" value="KUK36515.1"/>
    <property type="molecule type" value="Genomic_DNA"/>
</dbReference>
<dbReference type="Proteomes" id="UP000053326">
    <property type="component" value="Unassembled WGS sequence"/>
</dbReference>
<accession>A0A101FGB0</accession>
<dbReference type="CDD" id="cd07438">
    <property type="entry name" value="PHP_HisPPase_AMP"/>
    <property type="match status" value="1"/>
</dbReference>
<evidence type="ECO:0000259" key="1">
    <source>
        <dbReference type="SMART" id="SM00481"/>
    </source>
</evidence>
<reference evidence="3" key="1">
    <citation type="journal article" date="2015" name="MBio">
        <title>Genome-Resolved Metagenomic Analysis Reveals Roles for Candidate Phyla and Other Microbial Community Members in Biogeochemical Transformations in Oil Reservoirs.</title>
        <authorList>
            <person name="Hu P."/>
            <person name="Tom L."/>
            <person name="Singh A."/>
            <person name="Thomas B.C."/>
            <person name="Baker B.J."/>
            <person name="Piceno Y.M."/>
            <person name="Andersen G.L."/>
            <person name="Banfield J.F."/>
        </authorList>
    </citation>
    <scope>NUCLEOTIDE SEQUENCE [LARGE SCALE GENOMIC DNA]</scope>
</reference>
<dbReference type="Gene3D" id="1.10.150.650">
    <property type="match status" value="1"/>
</dbReference>
<gene>
    <name evidence="2" type="ORF">XD66_0773</name>
</gene>
<name>A0A101FGB0_9THEO</name>
<evidence type="ECO:0000313" key="2">
    <source>
        <dbReference type="EMBL" id="KUK36515.1"/>
    </source>
</evidence>
<dbReference type="InterPro" id="IPR016195">
    <property type="entry name" value="Pol/histidinol_Pase-like"/>
</dbReference>
<dbReference type="Pfam" id="PF02811">
    <property type="entry name" value="PHP"/>
    <property type="match status" value="1"/>
</dbReference>
<dbReference type="InterPro" id="IPR052018">
    <property type="entry name" value="PHP_domain"/>
</dbReference>
<dbReference type="PATRIC" id="fig|85874.4.peg.123"/>
<dbReference type="PANTHER" id="PTHR42924:SF3">
    <property type="entry name" value="POLYMERASE_HISTIDINOL PHOSPHATASE N-TERMINAL DOMAIN-CONTAINING PROTEIN"/>
    <property type="match status" value="1"/>
</dbReference>
<dbReference type="GO" id="GO:0004534">
    <property type="term" value="F:5'-3' RNA exonuclease activity"/>
    <property type="evidence" value="ECO:0007669"/>
    <property type="project" value="TreeGrafter"/>
</dbReference>
<dbReference type="AlphaFoldDB" id="A0A101FGB0"/>
<proteinExistence type="predicted"/>
<organism evidence="2 3">
    <name type="scientific">Thermacetogenium phaeum</name>
    <dbReference type="NCBI Taxonomy" id="85874"/>
    <lineage>
        <taxon>Bacteria</taxon>
        <taxon>Bacillati</taxon>
        <taxon>Bacillota</taxon>
        <taxon>Clostridia</taxon>
        <taxon>Thermoanaerobacterales</taxon>
        <taxon>Thermoanaerobacteraceae</taxon>
        <taxon>Thermacetogenium</taxon>
    </lineage>
</organism>
<dbReference type="InterPro" id="IPR004013">
    <property type="entry name" value="PHP_dom"/>
</dbReference>
<comment type="caution">
    <text evidence="2">The sequence shown here is derived from an EMBL/GenBank/DDBJ whole genome shotgun (WGS) entry which is preliminary data.</text>
</comment>
<sequence length="273" mass="29975">MFADLHVHSTASDGSDEPEKIVDIALSKGLSAIALTDHDTTDGIEAALAEAQGTGLQLIPGVELNTDWEGTDIHILGYYVEYRAPFFLNTLAEMRRSRLTRAEGMLAKLADLGIRLRFEDVARIAGEAAICRPHIAQAMVEAGYVASKKEAFERYIGRGLPAYVPHSKLDPFTAIAVIEKAKGVPVLAHPGLADRDDLIPALVKKGLLGLEVYYPLHTPEMIEKYRWYSKKYGLVMTGGTDYHGPDSDYPPLGSVSVPMETVEKLQRLHSFID</sequence>
<dbReference type="GO" id="GO:0035312">
    <property type="term" value="F:5'-3' DNA exonuclease activity"/>
    <property type="evidence" value="ECO:0007669"/>
    <property type="project" value="TreeGrafter"/>
</dbReference>
<evidence type="ECO:0000313" key="3">
    <source>
        <dbReference type="Proteomes" id="UP000053326"/>
    </source>
</evidence>
<protein>
    <submittedName>
        <fullName evidence="2">Metal-dependent phosphoesterase</fullName>
    </submittedName>
</protein>